<dbReference type="GeneID" id="123020784"/>
<feature type="region of interest" description="Disordered" evidence="1">
    <location>
        <begin position="848"/>
        <end position="867"/>
    </location>
</feature>
<dbReference type="PANTHER" id="PTHR33861">
    <property type="entry name" value="PROTEIN CBG18333"/>
    <property type="match status" value="1"/>
</dbReference>
<dbReference type="InterPro" id="IPR027963">
    <property type="entry name" value="MEIOC"/>
</dbReference>
<reference evidence="2" key="1">
    <citation type="submission" date="2025-08" db="UniProtKB">
        <authorList>
            <consortium name="Ensembl"/>
        </authorList>
    </citation>
    <scope>IDENTIFICATION</scope>
</reference>
<dbReference type="GO" id="GO:0005737">
    <property type="term" value="C:cytoplasm"/>
    <property type="evidence" value="ECO:0007669"/>
    <property type="project" value="TreeGrafter"/>
</dbReference>
<dbReference type="PANTHER" id="PTHR33861:SF4">
    <property type="entry name" value="MEIOSIS-SPECIFIC COILED-COIL DOMAIN-CONTAINING PROTEIN MEIOC"/>
    <property type="match status" value="1"/>
</dbReference>
<name>A0A8D2LFG3_VARKO</name>
<dbReference type="AlphaFoldDB" id="A0A8D2LFG3"/>
<evidence type="ECO:0000313" key="3">
    <source>
        <dbReference type="Proteomes" id="UP000694545"/>
    </source>
</evidence>
<dbReference type="GO" id="GO:0048255">
    <property type="term" value="P:mRNA stabilization"/>
    <property type="evidence" value="ECO:0007669"/>
    <property type="project" value="TreeGrafter"/>
</dbReference>
<dbReference type="RefSeq" id="XP_044280895.1">
    <property type="nucleotide sequence ID" value="XM_044424960.1"/>
</dbReference>
<accession>A0A8D2LFG3</accession>
<dbReference type="OMA" id="QFNMFRK"/>
<proteinExistence type="predicted"/>
<reference evidence="2" key="2">
    <citation type="submission" date="2025-09" db="UniProtKB">
        <authorList>
            <consortium name="Ensembl"/>
        </authorList>
    </citation>
    <scope>IDENTIFICATION</scope>
</reference>
<organism evidence="2 3">
    <name type="scientific">Varanus komodoensis</name>
    <name type="common">Komodo dragon</name>
    <dbReference type="NCBI Taxonomy" id="61221"/>
    <lineage>
        <taxon>Eukaryota</taxon>
        <taxon>Metazoa</taxon>
        <taxon>Chordata</taxon>
        <taxon>Craniata</taxon>
        <taxon>Vertebrata</taxon>
        <taxon>Euteleostomi</taxon>
        <taxon>Lepidosauria</taxon>
        <taxon>Squamata</taxon>
        <taxon>Bifurcata</taxon>
        <taxon>Unidentata</taxon>
        <taxon>Episquamata</taxon>
        <taxon>Toxicofera</taxon>
        <taxon>Anguimorpha</taxon>
        <taxon>Paleoanguimorpha</taxon>
        <taxon>Varanoidea</taxon>
        <taxon>Varanidae</taxon>
        <taxon>Varanus</taxon>
    </lineage>
</organism>
<dbReference type="Proteomes" id="UP000694545">
    <property type="component" value="Unplaced"/>
</dbReference>
<evidence type="ECO:0000313" key="2">
    <source>
        <dbReference type="Ensembl" id="ENSVKKP00000021598.1"/>
    </source>
</evidence>
<feature type="compositionally biased region" description="Basic and acidic residues" evidence="1">
    <location>
        <begin position="849"/>
        <end position="861"/>
    </location>
</feature>
<sequence length="867" mass="96937">MVKQSATFSCYKPQVNCTKQEMDTQLFSPLFGGITNTPPTVESPQLYSSWSTCGDDIAAVTSSHNCTDVRTQLNLSYSGRGPDMLGLVPSILEEPNKQETVTDWDSLSRLFPPVWSSDFEHNSSFSGLFPTTALENDHLTNPSEQNLEESSSVELLKKELEDFHVTRSWLVPSDACPQSPEKTLTNAKPENKAFKNNGISPLGCFKYVCNYDRKGLNNGSGSTSSSQSRKSNCSDAYRGCQRADKARGVLGEDDTEQSSEYFLSPELKHGSMGPTNPGGTWDPPIQEKNLYSTGYVGFTAVRDLPPFSYQYPYFLGPSPTSFPEGKAATQNSSHRTGAEMTLGSAECKIPVHPPKSCYNHLPLKPAPQNTNSSYNGYTWLDSKMIRPIPTTYVSYGKQKRPVMTSGFAIKSSRYSTDRSVTQPSYSQVSPELSSIKDGKLQTFANIPNGSGFSSCTENQEQHNPIAQNDSLATTEGYYDKISINSSSCLSQQHCIHESTEYHKFQNKQNRYTTDDRAGQNERRRKNNWIAHTGYVGAERAQLDVSRRKQERNGAALSDFISPSYLPLFPLVSGYKHLPNFPPFNPPPYSSPTNVAFPPLPFSLSELVDLLHYDDFPQLSPFINELFCGDMATPYLAFPPPLNHYRPPKNRSGPANELHCHLEECYEQWRALERERKKTEADLARNFPGKRVSSSNNTPFSRLPAKPSRVDRLIVDQFREQARVRTLIGKMERLAGIPVHSNISTTLGHHLEAIRVTQARRKDEIVNAVNPQRQGMPHYSNEKAVLALASAIKNLAFFTRKARTALWCALQMTLPKTSASPLVKKEEVERALQELCPADGGLQMKILMGNKEKEDRREKPEESQQVVK</sequence>
<keyword evidence="3" id="KW-1185">Reference proteome</keyword>
<dbReference type="Ensembl" id="ENSVKKT00000022138.1">
    <property type="protein sequence ID" value="ENSVKKP00000021598.1"/>
    <property type="gene ID" value="ENSVKKG00000014433.1"/>
</dbReference>
<evidence type="ECO:0008006" key="4">
    <source>
        <dbReference type="Google" id="ProtNLM"/>
    </source>
</evidence>
<dbReference type="GO" id="GO:0005634">
    <property type="term" value="C:nucleus"/>
    <property type="evidence" value="ECO:0007669"/>
    <property type="project" value="TreeGrafter"/>
</dbReference>
<dbReference type="GO" id="GO:0007141">
    <property type="term" value="P:male meiosis I"/>
    <property type="evidence" value="ECO:0007669"/>
    <property type="project" value="TreeGrafter"/>
</dbReference>
<protein>
    <recommendedName>
        <fullName evidence="4">Meiosis-specific coiled-coil domain-containing protein MEIOC</fullName>
    </recommendedName>
</protein>
<dbReference type="Pfam" id="PF15189">
    <property type="entry name" value="MEIOC"/>
    <property type="match status" value="1"/>
</dbReference>
<dbReference type="GO" id="GO:0007144">
    <property type="term" value="P:female meiosis I"/>
    <property type="evidence" value="ECO:0007669"/>
    <property type="project" value="TreeGrafter"/>
</dbReference>
<gene>
    <name evidence="2" type="primary">LOC123020784</name>
</gene>
<evidence type="ECO:0000256" key="1">
    <source>
        <dbReference type="SAM" id="MobiDB-lite"/>
    </source>
</evidence>